<feature type="transmembrane region" description="Helical" evidence="1">
    <location>
        <begin position="333"/>
        <end position="354"/>
    </location>
</feature>
<accession>A0ABQ6IDS6</accession>
<protein>
    <submittedName>
        <fullName evidence="2">Uncharacterized protein</fullName>
    </submittedName>
</protein>
<comment type="caution">
    <text evidence="2">The sequence shown here is derived from an EMBL/GenBank/DDBJ whole genome shotgun (WGS) entry which is preliminary data.</text>
</comment>
<keyword evidence="1" id="KW-1133">Transmembrane helix</keyword>
<keyword evidence="1" id="KW-0472">Membrane</keyword>
<evidence type="ECO:0000313" key="3">
    <source>
        <dbReference type="Proteomes" id="UP001157125"/>
    </source>
</evidence>
<evidence type="ECO:0000313" key="2">
    <source>
        <dbReference type="EMBL" id="GMA36009.1"/>
    </source>
</evidence>
<dbReference type="EMBL" id="BSUN01000001">
    <property type="protein sequence ID" value="GMA36009.1"/>
    <property type="molecule type" value="Genomic_DNA"/>
</dbReference>
<organism evidence="2 3">
    <name type="scientific">Demequina litorisediminis</name>
    <dbReference type="NCBI Taxonomy" id="1849022"/>
    <lineage>
        <taxon>Bacteria</taxon>
        <taxon>Bacillati</taxon>
        <taxon>Actinomycetota</taxon>
        <taxon>Actinomycetes</taxon>
        <taxon>Micrococcales</taxon>
        <taxon>Demequinaceae</taxon>
        <taxon>Demequina</taxon>
    </lineage>
</organism>
<evidence type="ECO:0000256" key="1">
    <source>
        <dbReference type="SAM" id="Phobius"/>
    </source>
</evidence>
<reference evidence="3" key="1">
    <citation type="journal article" date="2019" name="Int. J. Syst. Evol. Microbiol.">
        <title>The Global Catalogue of Microorganisms (GCM) 10K type strain sequencing project: providing services to taxonomists for standard genome sequencing and annotation.</title>
        <authorList>
            <consortium name="The Broad Institute Genomics Platform"/>
            <consortium name="The Broad Institute Genome Sequencing Center for Infectious Disease"/>
            <person name="Wu L."/>
            <person name="Ma J."/>
        </authorList>
    </citation>
    <scope>NUCLEOTIDE SEQUENCE [LARGE SCALE GENOMIC DNA]</scope>
    <source>
        <strain evidence="3">NBRC 112299</strain>
    </source>
</reference>
<sequence>MRLYKDGSALDLVLRGFHGIALAARTAGSGAWALSASEDEALEYQRAHVARRLDPLRVRGAQSALEDGARGASVLTVLGLGDRYGFRARDVLRGVLPRGGASMAGRMDGGHVDAGAALQGRRSHATGLFSQGSALDLAARGFGRSGIRLCVGVDIGENGALSRGALRGIDLMKYKALHVSRRVAPRMYSFALEEFARGRWERGDLLEALGLNPHLTENGCRFDVLFGELGLRGDLARAVRARRDLAAACQERDVSQDGPARRDADKRRLLNVITTILAACALGLAGLALSLVEGTDRRGSRSRAAPVVAARVAQSALPLALLAAAIWGDHQDFAFALAVGWVVGALIGTLWAVVRSGSELPATGAAGAE</sequence>
<proteinExistence type="predicted"/>
<gene>
    <name evidence="2" type="ORF">GCM10025876_22130</name>
</gene>
<feature type="transmembrane region" description="Helical" evidence="1">
    <location>
        <begin position="304"/>
        <end position="327"/>
    </location>
</feature>
<feature type="transmembrane region" description="Helical" evidence="1">
    <location>
        <begin position="269"/>
        <end position="292"/>
    </location>
</feature>
<dbReference type="Proteomes" id="UP001157125">
    <property type="component" value="Unassembled WGS sequence"/>
</dbReference>
<name>A0ABQ6IDS6_9MICO</name>
<keyword evidence="3" id="KW-1185">Reference proteome</keyword>
<dbReference type="RefSeq" id="WP_284328341.1">
    <property type="nucleotide sequence ID" value="NZ_BSUN01000001.1"/>
</dbReference>
<keyword evidence="1" id="KW-0812">Transmembrane</keyword>